<dbReference type="Proteomes" id="UP001187192">
    <property type="component" value="Unassembled WGS sequence"/>
</dbReference>
<dbReference type="Gene3D" id="3.40.50.2000">
    <property type="entry name" value="Glycogen Phosphorylase B"/>
    <property type="match status" value="2"/>
</dbReference>
<dbReference type="FunFam" id="3.40.50.2000:FF:000027">
    <property type="entry name" value="Glycosyltransferase"/>
    <property type="match status" value="1"/>
</dbReference>
<dbReference type="FunFam" id="3.40.50.2000:FF:000055">
    <property type="entry name" value="Glycosyltransferase"/>
    <property type="match status" value="1"/>
</dbReference>
<name>A0AA87ZZN8_FICCA</name>
<dbReference type="EMBL" id="BTGU01000020">
    <property type="protein sequence ID" value="GMN45348.1"/>
    <property type="molecule type" value="Genomic_DNA"/>
</dbReference>
<evidence type="ECO:0000313" key="5">
    <source>
        <dbReference type="Proteomes" id="UP001187192"/>
    </source>
</evidence>
<dbReference type="Gramene" id="FCD_00010927-RA">
    <property type="protein sequence ID" value="FCD_00010927-RA:cds"/>
    <property type="gene ID" value="FCD_00010927"/>
</dbReference>
<sequence length="494" mass="55043">MSTSVDSEEIKPRPHAVCVPFPAQGHISPMLKLAKLLHHRGFHITFVNTEFNHRRLLKSRGSSFLESVSSFRFETIPDGLPPSDPDATQDLVSLVQCLPEKCEALFRELISNLHAAASETGRDVPPVTCFVTDAGMQSALALADELGIPNVFLWTASACSLLGYLHFGHLIDKGITPLKDESYLTNGYLDTVVDWIPGMRGIRLKDLPNQIRTTDPNDVMLNATIKFSQKLVEGSAIIMNTFDALECKVLDALSSLLPPIYTVGPLNLRLDQIQEGKNNALDIIGSSLWKEETECLEWLDSKKPNSVVYVNFGSITVMTPQQLTEFAWGLANSNQSFVWIIRPDLVVGESTTLPREFVTETKERGLLASWCPQEQVLKHPAVGGFLTHNGWNSTIESISYGVPMVCWPFFADQQTNCWYCCTKWGVGMELDSNVKRDEVERLVRELIEGEKGKELKIKAIEWKNLTEEATKAGSSAMNLDKLINQMLISPFKSS</sequence>
<dbReference type="Pfam" id="PF26168">
    <property type="entry name" value="Glyco_transf_N"/>
    <property type="match status" value="1"/>
</dbReference>
<evidence type="ECO:0000256" key="2">
    <source>
        <dbReference type="ARBA" id="ARBA00022679"/>
    </source>
</evidence>
<dbReference type="PANTHER" id="PTHR11926:SF774">
    <property type="entry name" value="UDP-GLYCOSYLTRANSFERASE 85A1-RELATED"/>
    <property type="match status" value="1"/>
</dbReference>
<keyword evidence="5" id="KW-1185">Reference proteome</keyword>
<dbReference type="GO" id="GO:0080043">
    <property type="term" value="F:quercetin 3-O-glucosyltransferase activity"/>
    <property type="evidence" value="ECO:0007669"/>
    <property type="project" value="TreeGrafter"/>
</dbReference>
<dbReference type="InterPro" id="IPR002213">
    <property type="entry name" value="UDP_glucos_trans"/>
</dbReference>
<dbReference type="GO" id="GO:0080044">
    <property type="term" value="F:quercetin 7-O-glucosyltransferase activity"/>
    <property type="evidence" value="ECO:0007669"/>
    <property type="project" value="TreeGrafter"/>
</dbReference>
<evidence type="ECO:0000313" key="4">
    <source>
        <dbReference type="EMBL" id="GMN45348.1"/>
    </source>
</evidence>
<keyword evidence="2" id="KW-0808">Transferase</keyword>
<organism evidence="4 5">
    <name type="scientific">Ficus carica</name>
    <name type="common">Common fig</name>
    <dbReference type="NCBI Taxonomy" id="3494"/>
    <lineage>
        <taxon>Eukaryota</taxon>
        <taxon>Viridiplantae</taxon>
        <taxon>Streptophyta</taxon>
        <taxon>Embryophyta</taxon>
        <taxon>Tracheophyta</taxon>
        <taxon>Spermatophyta</taxon>
        <taxon>Magnoliopsida</taxon>
        <taxon>eudicotyledons</taxon>
        <taxon>Gunneridae</taxon>
        <taxon>Pentapetalae</taxon>
        <taxon>rosids</taxon>
        <taxon>fabids</taxon>
        <taxon>Rosales</taxon>
        <taxon>Moraceae</taxon>
        <taxon>Ficeae</taxon>
        <taxon>Ficus</taxon>
    </lineage>
</organism>
<feature type="domain" description="Glycosyltransferase N-terminal" evidence="3">
    <location>
        <begin position="17"/>
        <end position="145"/>
    </location>
</feature>
<dbReference type="Pfam" id="PF00201">
    <property type="entry name" value="UDPGT"/>
    <property type="match status" value="1"/>
</dbReference>
<gene>
    <name evidence="4" type="ORF">TIFTF001_014537</name>
</gene>
<accession>A0AA87ZZN8</accession>
<dbReference type="InterPro" id="IPR058980">
    <property type="entry name" value="Glyco_transf_N"/>
</dbReference>
<evidence type="ECO:0000256" key="1">
    <source>
        <dbReference type="ARBA" id="ARBA00009995"/>
    </source>
</evidence>
<proteinExistence type="inferred from homology"/>
<dbReference type="AlphaFoldDB" id="A0AA87ZZN8"/>
<evidence type="ECO:0000259" key="3">
    <source>
        <dbReference type="Pfam" id="PF26168"/>
    </source>
</evidence>
<dbReference type="PANTHER" id="PTHR11926">
    <property type="entry name" value="GLUCOSYL/GLUCURONOSYL TRANSFERASES"/>
    <property type="match status" value="1"/>
</dbReference>
<comment type="similarity">
    <text evidence="1">Belongs to the UDP-glycosyltransferase family.</text>
</comment>
<reference evidence="4" key="1">
    <citation type="submission" date="2023-07" db="EMBL/GenBank/DDBJ databases">
        <title>draft genome sequence of fig (Ficus carica).</title>
        <authorList>
            <person name="Takahashi T."/>
            <person name="Nishimura K."/>
        </authorList>
    </citation>
    <scope>NUCLEOTIDE SEQUENCE</scope>
</reference>
<dbReference type="SUPFAM" id="SSF53756">
    <property type="entry name" value="UDP-Glycosyltransferase/glycogen phosphorylase"/>
    <property type="match status" value="1"/>
</dbReference>
<dbReference type="CDD" id="cd03784">
    <property type="entry name" value="GT1_Gtf-like"/>
    <property type="match status" value="1"/>
</dbReference>
<protein>
    <recommendedName>
        <fullName evidence="3">Glycosyltransferase N-terminal domain-containing protein</fullName>
    </recommendedName>
</protein>
<comment type="caution">
    <text evidence="4">The sequence shown here is derived from an EMBL/GenBank/DDBJ whole genome shotgun (WGS) entry which is preliminary data.</text>
</comment>